<dbReference type="CDD" id="cd01392">
    <property type="entry name" value="HTH_LacI"/>
    <property type="match status" value="1"/>
</dbReference>
<dbReference type="Proteomes" id="UP001204615">
    <property type="component" value="Unassembled WGS sequence"/>
</dbReference>
<dbReference type="Pfam" id="PF00356">
    <property type="entry name" value="LacI"/>
    <property type="match status" value="1"/>
</dbReference>
<reference evidence="6 7" key="1">
    <citation type="submission" date="2022-06" db="EMBL/GenBank/DDBJ databases">
        <title>Dyella sp. Sa strain:Sa Genome sequencing.</title>
        <authorList>
            <person name="Park S."/>
        </authorList>
    </citation>
    <scope>NUCLEOTIDE SEQUENCE [LARGE SCALE GENOMIC DNA]</scope>
    <source>
        <strain evidence="6 7">Sa</strain>
    </source>
</reference>
<name>A0ABT1F5U2_9GAMM</name>
<evidence type="ECO:0000256" key="4">
    <source>
        <dbReference type="ARBA" id="ARBA00023163"/>
    </source>
</evidence>
<dbReference type="PANTHER" id="PTHR30146:SF151">
    <property type="entry name" value="HTH-TYPE TRANSCRIPTIONAL REPRESSOR CYTR"/>
    <property type="match status" value="1"/>
</dbReference>
<keyword evidence="7" id="KW-1185">Reference proteome</keyword>
<dbReference type="SMART" id="SM00354">
    <property type="entry name" value="HTH_LACI"/>
    <property type="match status" value="1"/>
</dbReference>
<evidence type="ECO:0000256" key="2">
    <source>
        <dbReference type="ARBA" id="ARBA00023015"/>
    </source>
</evidence>
<evidence type="ECO:0000256" key="3">
    <source>
        <dbReference type="ARBA" id="ARBA00023125"/>
    </source>
</evidence>
<protein>
    <submittedName>
        <fullName evidence="6">LacI family transcriptional regulator</fullName>
    </submittedName>
</protein>
<dbReference type="PRINTS" id="PR00036">
    <property type="entry name" value="HTHLACI"/>
</dbReference>
<dbReference type="PANTHER" id="PTHR30146">
    <property type="entry name" value="LACI-RELATED TRANSCRIPTIONAL REPRESSOR"/>
    <property type="match status" value="1"/>
</dbReference>
<dbReference type="InterPro" id="IPR010982">
    <property type="entry name" value="Lambda_DNA-bd_dom_sf"/>
</dbReference>
<dbReference type="CDD" id="cd06267">
    <property type="entry name" value="PBP1_LacI_sugar_binding-like"/>
    <property type="match status" value="1"/>
</dbReference>
<gene>
    <name evidence="6" type="ORF">NC595_01605</name>
</gene>
<dbReference type="SUPFAM" id="SSF47413">
    <property type="entry name" value="lambda repressor-like DNA-binding domains"/>
    <property type="match status" value="1"/>
</dbReference>
<dbReference type="Gene3D" id="3.40.50.2300">
    <property type="match status" value="2"/>
</dbReference>
<comment type="caution">
    <text evidence="6">The sequence shown here is derived from an EMBL/GenBank/DDBJ whole genome shotgun (WGS) entry which is preliminary data.</text>
</comment>
<dbReference type="Gene3D" id="1.10.260.40">
    <property type="entry name" value="lambda repressor-like DNA-binding domains"/>
    <property type="match status" value="1"/>
</dbReference>
<keyword evidence="3" id="KW-0238">DNA-binding</keyword>
<feature type="domain" description="HTH lacI-type" evidence="5">
    <location>
        <begin position="4"/>
        <end position="58"/>
    </location>
</feature>
<dbReference type="InterPro" id="IPR028082">
    <property type="entry name" value="Peripla_BP_I"/>
</dbReference>
<keyword evidence="1" id="KW-0678">Repressor</keyword>
<dbReference type="PROSITE" id="PS50932">
    <property type="entry name" value="HTH_LACI_2"/>
    <property type="match status" value="1"/>
</dbReference>
<evidence type="ECO:0000256" key="1">
    <source>
        <dbReference type="ARBA" id="ARBA00022491"/>
    </source>
</evidence>
<dbReference type="PROSITE" id="PS00356">
    <property type="entry name" value="HTH_LACI_1"/>
    <property type="match status" value="1"/>
</dbReference>
<dbReference type="InterPro" id="IPR000843">
    <property type="entry name" value="HTH_LacI"/>
</dbReference>
<dbReference type="EMBL" id="JAMZEK010000001">
    <property type="protein sequence ID" value="MCP1372754.1"/>
    <property type="molecule type" value="Genomic_DNA"/>
</dbReference>
<evidence type="ECO:0000313" key="7">
    <source>
        <dbReference type="Proteomes" id="UP001204615"/>
    </source>
</evidence>
<proteinExistence type="predicted"/>
<sequence length="346" mass="37128">MTTVTIKDVAREAGVSVASVSRALNGTGGVTAETEKRIRDVAARLRYIPHGAARSLITRRTHTIGALLPDMYGEFFSELIRGIDLAARARGLHLLVSSAHDGVEDAAAALRTMRGRVDGMIILSPRADASFLHTNLPESLPTVLLNSPLRGPRYPVLNIDNHGGAHAMVRHLAVERGYRDIALVAGPHDNYDAQQREEGYRAAMAEFVPGASLRIIRGEFTEESGYRAGCEMMASGKLPRAVFAANDMMAIGCLLALREAGVRVPEEVAVTGFDDIPIARYITPALTTVQVRIVDLGRSALERLAALLDAPDQATPPEADTLGCHVVVRDSCGARPPGKTSTKKAR</sequence>
<evidence type="ECO:0000313" key="6">
    <source>
        <dbReference type="EMBL" id="MCP1372754.1"/>
    </source>
</evidence>
<accession>A0ABT1F5U2</accession>
<dbReference type="SUPFAM" id="SSF53822">
    <property type="entry name" value="Periplasmic binding protein-like I"/>
    <property type="match status" value="1"/>
</dbReference>
<dbReference type="Pfam" id="PF13377">
    <property type="entry name" value="Peripla_BP_3"/>
    <property type="match status" value="1"/>
</dbReference>
<keyword evidence="2" id="KW-0805">Transcription regulation</keyword>
<dbReference type="InterPro" id="IPR046335">
    <property type="entry name" value="LacI/GalR-like_sensor"/>
</dbReference>
<keyword evidence="4" id="KW-0804">Transcription</keyword>
<organism evidence="6 7">
    <name type="scientific">Dyella lutea</name>
    <dbReference type="NCBI Taxonomy" id="2950441"/>
    <lineage>
        <taxon>Bacteria</taxon>
        <taxon>Pseudomonadati</taxon>
        <taxon>Pseudomonadota</taxon>
        <taxon>Gammaproteobacteria</taxon>
        <taxon>Lysobacterales</taxon>
        <taxon>Rhodanobacteraceae</taxon>
        <taxon>Dyella</taxon>
    </lineage>
</organism>
<dbReference type="RefSeq" id="WP_253564429.1">
    <property type="nucleotide sequence ID" value="NZ_JAMZEK010000001.1"/>
</dbReference>
<evidence type="ECO:0000259" key="5">
    <source>
        <dbReference type="PROSITE" id="PS50932"/>
    </source>
</evidence>